<dbReference type="Proteomes" id="UP000681356">
    <property type="component" value="Unassembled WGS sequence"/>
</dbReference>
<name>A0A8J8B7I6_9RHOB</name>
<dbReference type="AlphaFoldDB" id="A0A8J8B7I6"/>
<protein>
    <recommendedName>
        <fullName evidence="3">Amine oxidase domain-containing protein</fullName>
    </recommendedName>
</protein>
<reference evidence="1" key="1">
    <citation type="submission" date="2021-04" db="EMBL/GenBank/DDBJ databases">
        <authorList>
            <person name="Yoon J."/>
        </authorList>
    </citation>
    <scope>NUCLEOTIDE SEQUENCE</scope>
    <source>
        <strain evidence="1">KMU-90</strain>
    </source>
</reference>
<proteinExistence type="predicted"/>
<keyword evidence="2" id="KW-1185">Reference proteome</keyword>
<sequence>MTQTYAIFGAGPAGLYTVWRLLTGGKAVAGDTITLYEWGTYDFEGNGLHRQPAGRICSHHVRTASGEGQDLNATYIEIGGMRFSEWDLTQFETGQDGQPTDTPSAGHRLVTQTIWNLGLHDDVRDFLTTTNPLFFLRGEHFYQNQIGPGQDEVKAPYDTPGNNAAPASDLFTNISNLVTGGADLKTRTDQCHFYAKGTLPDSFNSFVYDPGNIVSNIGYWNVFYDQAGNEGFNYAADAGGYSSNVINWNAADAAFYNGEFAPGDKFKTIAGGYSRLFVELYQKAQEAAVEQGVTLELKQGTRLHSIWMQGGAVTYRLATAQDPYTADGNTLTADCAFLAMPPEAVELVAQASRYTGVPAGGTDFLNAPNVANYLDSVVRQPSYKVAMFFDRPWWTEATYPPDLTSSGSQSDDVFGPTITDLPLRQIYYFGNNALKDYEGPPVYGVLASYDDERFVEFWRQLELSVDDRREVAGYRNLQPLEGGQEAPPEMERMLRLQLAKVHYGDPDAAHLIPQASSTVFMDWGRNPFGAGYHAWAAHFDICDVMHRLRAPADLAGQTGAPVYLIGSAFSNDQAWVEGAFCTAESVLVDYLDMKPLIDTSVYKLICSTC</sequence>
<dbReference type="SUPFAM" id="SSF51905">
    <property type="entry name" value="FAD/NAD(P)-binding domain"/>
    <property type="match status" value="1"/>
</dbReference>
<dbReference type="RefSeq" id="WP_212536435.1">
    <property type="nucleotide sequence ID" value="NZ_JAGTUU010000004.1"/>
</dbReference>
<evidence type="ECO:0000313" key="1">
    <source>
        <dbReference type="EMBL" id="MBS0124457.1"/>
    </source>
</evidence>
<evidence type="ECO:0000313" key="2">
    <source>
        <dbReference type="Proteomes" id="UP000681356"/>
    </source>
</evidence>
<accession>A0A8J8B7I6</accession>
<organism evidence="1 2">
    <name type="scientific">Thetidibacter halocola</name>
    <dbReference type="NCBI Taxonomy" id="2827239"/>
    <lineage>
        <taxon>Bacteria</taxon>
        <taxon>Pseudomonadati</taxon>
        <taxon>Pseudomonadota</taxon>
        <taxon>Alphaproteobacteria</taxon>
        <taxon>Rhodobacterales</taxon>
        <taxon>Roseobacteraceae</taxon>
        <taxon>Thetidibacter</taxon>
    </lineage>
</organism>
<comment type="caution">
    <text evidence="1">The sequence shown here is derived from an EMBL/GenBank/DDBJ whole genome shotgun (WGS) entry which is preliminary data.</text>
</comment>
<dbReference type="SUPFAM" id="SSF54373">
    <property type="entry name" value="FAD-linked reductases, C-terminal domain"/>
    <property type="match status" value="1"/>
</dbReference>
<dbReference type="EMBL" id="JAGTUU010000004">
    <property type="protein sequence ID" value="MBS0124457.1"/>
    <property type="molecule type" value="Genomic_DNA"/>
</dbReference>
<dbReference type="Gene3D" id="3.90.660.10">
    <property type="match status" value="1"/>
</dbReference>
<gene>
    <name evidence="1" type="ORF">KB874_09940</name>
</gene>
<dbReference type="InterPro" id="IPR036188">
    <property type="entry name" value="FAD/NAD-bd_sf"/>
</dbReference>
<evidence type="ECO:0008006" key="3">
    <source>
        <dbReference type="Google" id="ProtNLM"/>
    </source>
</evidence>